<dbReference type="InterPro" id="IPR020613">
    <property type="entry name" value="Thiolase_CS"/>
</dbReference>
<reference evidence="9 10" key="1">
    <citation type="submission" date="2021-03" db="EMBL/GenBank/DDBJ databases">
        <title>Genomic Encyclopedia of Type Strains, Phase IV (KMG-IV): sequencing the most valuable type-strain genomes for metagenomic binning, comparative biology and taxonomic classification.</title>
        <authorList>
            <person name="Goeker M."/>
        </authorList>
    </citation>
    <scope>NUCLEOTIDE SEQUENCE [LARGE SCALE GENOMIC DNA]</scope>
    <source>
        <strain evidence="9 10">DSM 24004</strain>
    </source>
</reference>
<dbReference type="InterPro" id="IPR016039">
    <property type="entry name" value="Thiolase-like"/>
</dbReference>
<gene>
    <name evidence="9" type="ORF">J2Z76_001665</name>
</gene>
<dbReference type="PROSITE" id="PS00737">
    <property type="entry name" value="THIOLASE_2"/>
    <property type="match status" value="1"/>
</dbReference>
<dbReference type="Pfam" id="PF02803">
    <property type="entry name" value="Thiolase_C"/>
    <property type="match status" value="1"/>
</dbReference>
<evidence type="ECO:0000256" key="5">
    <source>
        <dbReference type="ARBA" id="ARBA00024073"/>
    </source>
</evidence>
<dbReference type="PROSITE" id="PS00098">
    <property type="entry name" value="THIOLASE_1"/>
    <property type="match status" value="1"/>
</dbReference>
<dbReference type="PIRSF" id="PIRSF000429">
    <property type="entry name" value="Ac-CoA_Ac_transf"/>
    <property type="match status" value="1"/>
</dbReference>
<accession>A0ABS4GDP9</accession>
<dbReference type="InterPro" id="IPR020615">
    <property type="entry name" value="Thiolase_acyl_enz_int_AS"/>
</dbReference>
<dbReference type="InterPro" id="IPR020617">
    <property type="entry name" value="Thiolase_C"/>
</dbReference>
<keyword evidence="10" id="KW-1185">Reference proteome</keyword>
<dbReference type="PANTHER" id="PTHR43853:SF21">
    <property type="entry name" value="STEROID 3-KETOACYL-COA THIOLASE"/>
    <property type="match status" value="1"/>
</dbReference>
<evidence type="ECO:0000313" key="9">
    <source>
        <dbReference type="EMBL" id="MBP1925804.1"/>
    </source>
</evidence>
<protein>
    <recommendedName>
        <fullName evidence="5">acetyl-CoA C-acyltransferase</fullName>
        <ecNumber evidence="5">2.3.1.16</ecNumber>
    </recommendedName>
</protein>
<feature type="domain" description="Thiolase C-terminal" evidence="8">
    <location>
        <begin position="262"/>
        <end position="381"/>
    </location>
</feature>
<dbReference type="SUPFAM" id="SSF53901">
    <property type="entry name" value="Thiolase-like"/>
    <property type="match status" value="2"/>
</dbReference>
<evidence type="ECO:0000256" key="6">
    <source>
        <dbReference type="RuleBase" id="RU003557"/>
    </source>
</evidence>
<dbReference type="Pfam" id="PF00108">
    <property type="entry name" value="Thiolase_N"/>
    <property type="match status" value="1"/>
</dbReference>
<dbReference type="EMBL" id="JAGGKS010000004">
    <property type="protein sequence ID" value="MBP1925804.1"/>
    <property type="molecule type" value="Genomic_DNA"/>
</dbReference>
<keyword evidence="4 6" id="KW-0012">Acyltransferase</keyword>
<dbReference type="PROSITE" id="PS00099">
    <property type="entry name" value="THIOLASE_3"/>
    <property type="match status" value="1"/>
</dbReference>
<comment type="pathway">
    <text evidence="1">Lipid metabolism.</text>
</comment>
<dbReference type="InterPro" id="IPR020610">
    <property type="entry name" value="Thiolase_AS"/>
</dbReference>
<comment type="similarity">
    <text evidence="2 6">Belongs to the thiolase-like superfamily. Thiolase family.</text>
</comment>
<comment type="caution">
    <text evidence="9">The sequence shown here is derived from an EMBL/GenBank/DDBJ whole genome shotgun (WGS) entry which is preliminary data.</text>
</comment>
<dbReference type="Gene3D" id="3.40.47.10">
    <property type="match status" value="1"/>
</dbReference>
<dbReference type="RefSeq" id="WP_209511546.1">
    <property type="nucleotide sequence ID" value="NZ_JAGGKS010000004.1"/>
</dbReference>
<evidence type="ECO:0000259" key="8">
    <source>
        <dbReference type="Pfam" id="PF02803"/>
    </source>
</evidence>
<dbReference type="InterPro" id="IPR002155">
    <property type="entry name" value="Thiolase"/>
</dbReference>
<proteinExistence type="inferred from homology"/>
<dbReference type="NCBIfam" id="TIGR01930">
    <property type="entry name" value="AcCoA-C-Actrans"/>
    <property type="match status" value="1"/>
</dbReference>
<evidence type="ECO:0000256" key="3">
    <source>
        <dbReference type="ARBA" id="ARBA00022679"/>
    </source>
</evidence>
<sequence length="385" mass="40831">MENCVIVAYGRSAIGKAGRGSLSTVNPIDFGAEVLRGVVERVPQLKLSDIDDVIVGCAIPEGKMGLNPGRNLTIRAGFPVEVPGQTVNRFCASGIQSIATGASMIMSGLQDVVVAGGVESMSCPVLSESSEFLNTWLLDHTDIYMPMGITAENVAEKFGITRERMEHMSVESHAKASEAVENGLFDDEIIPVKGFDKEGNAVVFKRDECYRKGTNKESLAKLKPCFKDDGLVTAATSSQRSDGASFVVLMSKKKAQSLGIKGIAKFTTFVVEGLEPSYMGLGPIYAIEKVIDKSGLSLNDIDVIELNEAFASQAIATIDELNLDKKKVNPRGGALALGHPLGATGAILLGKALNYLKTVDGRYGLVSMCIGGGMGAACIVEMIKE</sequence>
<organism evidence="9 10">
    <name type="scientific">Sedimentibacter acidaminivorans</name>
    <dbReference type="NCBI Taxonomy" id="913099"/>
    <lineage>
        <taxon>Bacteria</taxon>
        <taxon>Bacillati</taxon>
        <taxon>Bacillota</taxon>
        <taxon>Tissierellia</taxon>
        <taxon>Sedimentibacter</taxon>
    </lineage>
</organism>
<dbReference type="EC" id="2.3.1.16" evidence="5"/>
<dbReference type="Proteomes" id="UP001519342">
    <property type="component" value="Unassembled WGS sequence"/>
</dbReference>
<evidence type="ECO:0000256" key="1">
    <source>
        <dbReference type="ARBA" id="ARBA00005189"/>
    </source>
</evidence>
<feature type="domain" description="Thiolase N-terminal" evidence="7">
    <location>
        <begin position="4"/>
        <end position="252"/>
    </location>
</feature>
<keyword evidence="3 6" id="KW-0808">Transferase</keyword>
<evidence type="ECO:0000313" key="10">
    <source>
        <dbReference type="Proteomes" id="UP001519342"/>
    </source>
</evidence>
<dbReference type="GO" id="GO:0003988">
    <property type="term" value="F:acetyl-CoA C-acyltransferase activity"/>
    <property type="evidence" value="ECO:0007669"/>
    <property type="project" value="UniProtKB-EC"/>
</dbReference>
<evidence type="ECO:0000256" key="4">
    <source>
        <dbReference type="ARBA" id="ARBA00023315"/>
    </source>
</evidence>
<dbReference type="CDD" id="cd00751">
    <property type="entry name" value="thiolase"/>
    <property type="match status" value="1"/>
</dbReference>
<dbReference type="PANTHER" id="PTHR43853">
    <property type="entry name" value="3-KETOACYL-COA THIOLASE, PEROXISOMAL"/>
    <property type="match status" value="1"/>
</dbReference>
<dbReference type="InterPro" id="IPR050215">
    <property type="entry name" value="Thiolase-like_sf_Thiolase"/>
</dbReference>
<name>A0ABS4GDP9_9FIRM</name>
<dbReference type="InterPro" id="IPR020616">
    <property type="entry name" value="Thiolase_N"/>
</dbReference>
<evidence type="ECO:0000259" key="7">
    <source>
        <dbReference type="Pfam" id="PF00108"/>
    </source>
</evidence>
<evidence type="ECO:0000256" key="2">
    <source>
        <dbReference type="ARBA" id="ARBA00010982"/>
    </source>
</evidence>